<keyword evidence="4" id="KW-0456">Lyase</keyword>
<dbReference type="SUPFAM" id="SSF48239">
    <property type="entry name" value="Terpenoid cyclases/Protein prenyltransferases"/>
    <property type="match status" value="1"/>
</dbReference>
<proteinExistence type="predicted"/>
<organism evidence="5 6">
    <name type="scientific">Aspergillus violaceofuscus (strain CBS 115571)</name>
    <dbReference type="NCBI Taxonomy" id="1450538"/>
    <lineage>
        <taxon>Eukaryota</taxon>
        <taxon>Fungi</taxon>
        <taxon>Dikarya</taxon>
        <taxon>Ascomycota</taxon>
        <taxon>Pezizomycotina</taxon>
        <taxon>Eurotiomycetes</taxon>
        <taxon>Eurotiomycetidae</taxon>
        <taxon>Eurotiales</taxon>
        <taxon>Aspergillaceae</taxon>
        <taxon>Aspergillus</taxon>
    </lineage>
</organism>
<sequence length="945" mass="105269">MREDPVAMLIEAKTQCLLESFANSHHPTYGLGTMTGNIYDTAWISLVKKAIEGGTPTWAFPAAFLTLLRLQKPDGGWGHSDSGLDTIANTLAALLALQRHAADPGEVDAQELNSRIFEAKQFLDTALKDLNDLLVTSILPVSLELRVPAMLELLEAEGHTFDFDRTNLTRLQKKKLSKINLDLIFSGPQSSLLHSLEALVGKIDFGGLAQHKVLGSMLGSPSATAAYLMYSPVWDDEAEDYIRSAILNGAGLGSGLVAAGYPTTVFEWAWVTTNLLRNGIQPKFDLLQTGEPIEAEVKQHGLVGFVPKACPDADDTAKALVALMLQGKRYSPQVMVDRFEREDHFATYSYETHKSISTNANVLSALVLLSTDDRYQAQIEKCVRYLCEEWFKCDRMPRDKWNISSYYPTMLMCEALISYLHRWSAGDLVALSDDLMRFQIPITLFQALIRTIRTQKENGSWGSAGSAEETAYALLILKSATSFSYTEKIASEVNDAVRRGIEFILSRDERSSTDDQLWLDKTLYAIPTVSDSYIMAAVTAGETATPGNEVAVIPSMLVEIPAATIRKMAGFFARLPSQSKTPKWVVEASVVEALLFSYKLKHLDVFSTGKALGEKYIKFAACFWTLANNSRPEYLLSTRIVYSMVELSVGIFQEDDLMERDLMALPDSASEAIADYIEQLRHSTNGLCRDHPSQGRPTCERNGEARSVLSNVQRNIATWIRFVLDENLATTKPSPADRRDLQEELRMATIAATHQAKGHRSLHNNITNGHTKEHSDSPECATPVGNGQSFFTWLHTSAVHDVKSAVVSKSLICKLGSAEKGDVFPTAREKYLAEKLWRQISVEGRLWNDLGSIERDRRATNLNSVDFPEFSSRQSLEADGDVRTQLRLLAEYEHGCTVRCLEDLVLILETSGRRKLSLYLQMYYLCCEIYSETCVMYQFGSTTAM</sequence>
<evidence type="ECO:0000313" key="6">
    <source>
        <dbReference type="Proteomes" id="UP000249829"/>
    </source>
</evidence>
<dbReference type="OMA" id="WNISPYY"/>
<accession>A0A2V5GUL0</accession>
<keyword evidence="6" id="KW-1185">Reference proteome</keyword>
<dbReference type="InterPro" id="IPR050148">
    <property type="entry name" value="Terpene_synthase-like"/>
</dbReference>
<dbReference type="STRING" id="1450538.A0A2V5GUL0"/>
<protein>
    <submittedName>
        <fullName evidence="5">Ent-kaurene synthase</fullName>
    </submittedName>
</protein>
<evidence type="ECO:0000313" key="5">
    <source>
        <dbReference type="EMBL" id="PYI14828.1"/>
    </source>
</evidence>
<dbReference type="EMBL" id="KZ825202">
    <property type="protein sequence ID" value="PYI14828.1"/>
    <property type="molecule type" value="Genomic_DNA"/>
</dbReference>
<evidence type="ECO:0000256" key="2">
    <source>
        <dbReference type="ARBA" id="ARBA00022723"/>
    </source>
</evidence>
<dbReference type="GO" id="GO:0000287">
    <property type="term" value="F:magnesium ion binding"/>
    <property type="evidence" value="ECO:0007669"/>
    <property type="project" value="TreeGrafter"/>
</dbReference>
<dbReference type="GO" id="GO:0016102">
    <property type="term" value="P:diterpenoid biosynthetic process"/>
    <property type="evidence" value="ECO:0007669"/>
    <property type="project" value="TreeGrafter"/>
</dbReference>
<keyword evidence="3" id="KW-0460">Magnesium</keyword>
<dbReference type="AlphaFoldDB" id="A0A2V5GUL0"/>
<dbReference type="GO" id="GO:0010333">
    <property type="term" value="F:terpene synthase activity"/>
    <property type="evidence" value="ECO:0007669"/>
    <property type="project" value="InterPro"/>
</dbReference>
<dbReference type="PANTHER" id="PTHR31739">
    <property type="entry name" value="ENT-COPALYL DIPHOSPHATE SYNTHASE, CHLOROPLASTIC"/>
    <property type="match status" value="1"/>
</dbReference>
<dbReference type="Proteomes" id="UP000249829">
    <property type="component" value="Unassembled WGS sequence"/>
</dbReference>
<dbReference type="Gene3D" id="1.50.10.20">
    <property type="match status" value="1"/>
</dbReference>
<evidence type="ECO:0000256" key="4">
    <source>
        <dbReference type="ARBA" id="ARBA00023239"/>
    </source>
</evidence>
<dbReference type="Gene3D" id="1.50.10.160">
    <property type="match status" value="1"/>
</dbReference>
<evidence type="ECO:0000256" key="1">
    <source>
        <dbReference type="ARBA" id="ARBA00001946"/>
    </source>
</evidence>
<name>A0A2V5GUL0_ASPV1</name>
<dbReference type="PANTHER" id="PTHR31739:SF18">
    <property type="entry name" value="TERPENE SYNTHASE FAMILY PROTEIN (AFU_ORTHOLOGUE AFUA_5G15060)"/>
    <property type="match status" value="1"/>
</dbReference>
<dbReference type="InterPro" id="IPR008930">
    <property type="entry name" value="Terpenoid_cyclase/PrenylTrfase"/>
</dbReference>
<dbReference type="PIRSF" id="PIRSF036498">
    <property type="entry name" value="Ent-kaurene_synthase_fungi"/>
    <property type="match status" value="1"/>
</dbReference>
<comment type="cofactor">
    <cofactor evidence="1">
        <name>Mg(2+)</name>
        <dbReference type="ChEBI" id="CHEBI:18420"/>
    </cofactor>
</comment>
<keyword evidence="2" id="KW-0479">Metal-binding</keyword>
<reference evidence="5 6" key="1">
    <citation type="submission" date="2018-02" db="EMBL/GenBank/DDBJ databases">
        <title>The genomes of Aspergillus section Nigri reveals drivers in fungal speciation.</title>
        <authorList>
            <consortium name="DOE Joint Genome Institute"/>
            <person name="Vesth T.C."/>
            <person name="Nybo J."/>
            <person name="Theobald S."/>
            <person name="Brandl J."/>
            <person name="Frisvad J.C."/>
            <person name="Nielsen K.F."/>
            <person name="Lyhne E.K."/>
            <person name="Kogle M.E."/>
            <person name="Kuo A."/>
            <person name="Riley R."/>
            <person name="Clum A."/>
            <person name="Nolan M."/>
            <person name="Lipzen A."/>
            <person name="Salamov A."/>
            <person name="Henrissat B."/>
            <person name="Wiebenga A."/>
            <person name="De vries R.P."/>
            <person name="Grigoriev I.V."/>
            <person name="Mortensen U.H."/>
            <person name="Andersen M.R."/>
            <person name="Baker S.E."/>
        </authorList>
    </citation>
    <scope>NUCLEOTIDE SEQUENCE [LARGE SCALE GENOMIC DNA]</scope>
    <source>
        <strain evidence="5 6">CBS 115571</strain>
    </source>
</reference>
<gene>
    <name evidence="5" type="ORF">BO99DRAFT_344039</name>
</gene>
<evidence type="ECO:0000256" key="3">
    <source>
        <dbReference type="ARBA" id="ARBA00022842"/>
    </source>
</evidence>
<dbReference type="InterPro" id="IPR017057">
    <property type="entry name" value="Ent-kaurene_synthase_fun"/>
</dbReference>